<name>A0ABU5CRB9_9BACI</name>
<dbReference type="InterPro" id="IPR022258">
    <property type="entry name" value="Flagellar_operon_YvyF"/>
</dbReference>
<evidence type="ECO:0000313" key="2">
    <source>
        <dbReference type="Proteomes" id="UP001275315"/>
    </source>
</evidence>
<dbReference type="EMBL" id="JAWDIQ010000001">
    <property type="protein sequence ID" value="MDY0408921.1"/>
    <property type="molecule type" value="Genomic_DNA"/>
</dbReference>
<reference evidence="1 2" key="1">
    <citation type="submission" date="2023-10" db="EMBL/GenBank/DDBJ databases">
        <title>Virgibacillus soli CC-YMP-6 genome.</title>
        <authorList>
            <person name="Miliotis G."/>
            <person name="Sengupta P."/>
            <person name="Hameed A."/>
            <person name="Chuvochina M."/>
            <person name="Mcdonagh F."/>
            <person name="Simpson A.C."/>
            <person name="Singh N.K."/>
            <person name="Rekha P.D."/>
            <person name="Raman K."/>
            <person name="Hugenholtz P."/>
            <person name="Venkateswaran K."/>
        </authorList>
    </citation>
    <scope>NUCLEOTIDE SEQUENCE [LARGE SCALE GENOMIC DNA]</scope>
    <source>
        <strain evidence="1 2">CC-YMP-6</strain>
    </source>
</reference>
<keyword evidence="2" id="KW-1185">Reference proteome</keyword>
<dbReference type="Proteomes" id="UP001275315">
    <property type="component" value="Unassembled WGS sequence"/>
</dbReference>
<protein>
    <recommendedName>
        <fullName evidence="3">Flagellar protein</fullName>
    </recommendedName>
</protein>
<accession>A0ABU5CRB9</accession>
<comment type="caution">
    <text evidence="1">The sequence shown here is derived from an EMBL/GenBank/DDBJ whole genome shotgun (WGS) entry which is preliminary data.</text>
</comment>
<sequence length="141" mass="16551">MGELANCSRCGAVFVKQIRDICHNCYQEEEKAFKIVYAFLTKQKNREATIQDIVEATEIEEELIIKFIKEGRLRQSQFPKLSYPCERCGRQIVTGKLCQTCMGQLKKDLTQHEQVEALHKKHENEEKESESVYFALERYKK</sequence>
<evidence type="ECO:0008006" key="3">
    <source>
        <dbReference type="Google" id="ProtNLM"/>
    </source>
</evidence>
<organism evidence="1 2">
    <name type="scientific">Paracerasibacillus soli</name>
    <dbReference type="NCBI Taxonomy" id="480284"/>
    <lineage>
        <taxon>Bacteria</taxon>
        <taxon>Bacillati</taxon>
        <taxon>Bacillota</taxon>
        <taxon>Bacilli</taxon>
        <taxon>Bacillales</taxon>
        <taxon>Bacillaceae</taxon>
        <taxon>Paracerasibacillus</taxon>
    </lineage>
</organism>
<proteinExistence type="predicted"/>
<dbReference type="NCBIfam" id="TIGR03826">
    <property type="entry name" value="YvyF"/>
    <property type="match status" value="1"/>
</dbReference>
<dbReference type="RefSeq" id="WP_320379623.1">
    <property type="nucleotide sequence ID" value="NZ_JAWDIQ010000001.1"/>
</dbReference>
<evidence type="ECO:0000313" key="1">
    <source>
        <dbReference type="EMBL" id="MDY0408921.1"/>
    </source>
</evidence>
<gene>
    <name evidence="1" type="ORF">RWD45_10640</name>
</gene>